<sequence>MELVKGLQYKSDLVEEGKEVNIVYIDVSKTLDTVSQKFLIETVDVWAGGEDSRGGSRRGAEEEKENKKGQKEREKDKQNVGRRKKLFSRVTQIINLIEANRF</sequence>
<feature type="region of interest" description="Disordered" evidence="1">
    <location>
        <begin position="48"/>
        <end position="82"/>
    </location>
</feature>
<reference evidence="2 3" key="1">
    <citation type="submission" date="2018-07" db="EMBL/GenBank/DDBJ databases">
        <title>A high quality draft genome assembly of the barn swallow (H. rustica rustica).</title>
        <authorList>
            <person name="Formenti G."/>
            <person name="Chiara M."/>
            <person name="Poveda L."/>
            <person name="Francoijs K.-J."/>
            <person name="Bonisoli-Alquati A."/>
            <person name="Canova L."/>
            <person name="Gianfranceschi L."/>
            <person name="Horner D.S."/>
            <person name="Saino N."/>
        </authorList>
    </citation>
    <scope>NUCLEOTIDE SEQUENCE [LARGE SCALE GENOMIC DNA]</scope>
    <source>
        <strain evidence="2">Chelidonia</strain>
        <tissue evidence="2">Blood</tissue>
    </source>
</reference>
<dbReference type="EMBL" id="QRBI01000120">
    <property type="protein sequence ID" value="RMC07073.1"/>
    <property type="molecule type" value="Genomic_DNA"/>
</dbReference>
<gene>
    <name evidence="2" type="ORF">DUI87_16529</name>
</gene>
<dbReference type="AlphaFoldDB" id="A0A3M0K1N8"/>
<evidence type="ECO:0000313" key="3">
    <source>
        <dbReference type="Proteomes" id="UP000269221"/>
    </source>
</evidence>
<protein>
    <submittedName>
        <fullName evidence="2">Uncharacterized protein</fullName>
    </submittedName>
</protein>
<evidence type="ECO:0000256" key="1">
    <source>
        <dbReference type="SAM" id="MobiDB-lite"/>
    </source>
</evidence>
<keyword evidence="3" id="KW-1185">Reference proteome</keyword>
<feature type="compositionally biased region" description="Basic and acidic residues" evidence="1">
    <location>
        <begin position="50"/>
        <end position="79"/>
    </location>
</feature>
<accession>A0A3M0K1N8</accession>
<organism evidence="2 3">
    <name type="scientific">Hirundo rustica rustica</name>
    <dbReference type="NCBI Taxonomy" id="333673"/>
    <lineage>
        <taxon>Eukaryota</taxon>
        <taxon>Metazoa</taxon>
        <taxon>Chordata</taxon>
        <taxon>Craniata</taxon>
        <taxon>Vertebrata</taxon>
        <taxon>Euteleostomi</taxon>
        <taxon>Archelosauria</taxon>
        <taxon>Archosauria</taxon>
        <taxon>Dinosauria</taxon>
        <taxon>Saurischia</taxon>
        <taxon>Theropoda</taxon>
        <taxon>Coelurosauria</taxon>
        <taxon>Aves</taxon>
        <taxon>Neognathae</taxon>
        <taxon>Neoaves</taxon>
        <taxon>Telluraves</taxon>
        <taxon>Australaves</taxon>
        <taxon>Passeriformes</taxon>
        <taxon>Sylvioidea</taxon>
        <taxon>Hirundinidae</taxon>
        <taxon>Hirundo</taxon>
    </lineage>
</organism>
<evidence type="ECO:0000313" key="2">
    <source>
        <dbReference type="EMBL" id="RMC07073.1"/>
    </source>
</evidence>
<comment type="caution">
    <text evidence="2">The sequence shown here is derived from an EMBL/GenBank/DDBJ whole genome shotgun (WGS) entry which is preliminary data.</text>
</comment>
<dbReference type="Proteomes" id="UP000269221">
    <property type="component" value="Unassembled WGS sequence"/>
</dbReference>
<name>A0A3M0K1N8_HIRRU</name>
<proteinExistence type="predicted"/>